<dbReference type="PROSITE" id="PS50110">
    <property type="entry name" value="RESPONSE_REGULATORY"/>
    <property type="match status" value="1"/>
</dbReference>
<dbReference type="PANTHER" id="PTHR43547">
    <property type="entry name" value="TWO-COMPONENT HISTIDINE KINASE"/>
    <property type="match status" value="1"/>
</dbReference>
<dbReference type="SUPFAM" id="SSF55785">
    <property type="entry name" value="PYP-like sensor domain (PAS domain)"/>
    <property type="match status" value="2"/>
</dbReference>
<dbReference type="EMBL" id="PUUL01000050">
    <property type="protein sequence ID" value="RXD54174.1"/>
    <property type="molecule type" value="Genomic_DNA"/>
</dbReference>
<feature type="modified residue" description="4-aspartylphosphate" evidence="5">
    <location>
        <position position="605"/>
    </location>
</feature>
<dbReference type="SUPFAM" id="SSF55874">
    <property type="entry name" value="ATPase domain of HSP90 chaperone/DNA topoisomerase II/histidine kinase"/>
    <property type="match status" value="1"/>
</dbReference>
<dbReference type="Pfam" id="PF00512">
    <property type="entry name" value="HisKA"/>
    <property type="match status" value="1"/>
</dbReference>
<evidence type="ECO:0000256" key="2">
    <source>
        <dbReference type="ARBA" id="ARBA00012438"/>
    </source>
</evidence>
<dbReference type="FunFam" id="3.30.450.20:FF:000163">
    <property type="entry name" value="Sensor histidine kinase"/>
    <property type="match status" value="1"/>
</dbReference>
<dbReference type="CDD" id="cd00130">
    <property type="entry name" value="PAS"/>
    <property type="match status" value="1"/>
</dbReference>
<dbReference type="RefSeq" id="WP_033479498.1">
    <property type="nucleotide sequence ID" value="NZ_CP018475.1"/>
</dbReference>
<dbReference type="Gene3D" id="1.10.287.130">
    <property type="match status" value="1"/>
</dbReference>
<dbReference type="CDD" id="cd17580">
    <property type="entry name" value="REC_2_DhkD-like"/>
    <property type="match status" value="1"/>
</dbReference>
<keyword evidence="4" id="KW-0902">Two-component regulatory system</keyword>
<dbReference type="InterPro" id="IPR001610">
    <property type="entry name" value="PAC"/>
</dbReference>
<dbReference type="Pfam" id="PF00072">
    <property type="entry name" value="Response_reg"/>
    <property type="match status" value="1"/>
</dbReference>
<evidence type="ECO:0000259" key="7">
    <source>
        <dbReference type="PROSITE" id="PS50110"/>
    </source>
</evidence>
<dbReference type="InterPro" id="IPR005467">
    <property type="entry name" value="His_kinase_dom"/>
</dbReference>
<dbReference type="Proteomes" id="UP000471082">
    <property type="component" value="Unassembled WGS sequence"/>
</dbReference>
<dbReference type="FunFam" id="3.30.565.10:FF:000010">
    <property type="entry name" value="Sensor histidine kinase RcsC"/>
    <property type="match status" value="1"/>
</dbReference>
<gene>
    <name evidence="12" type="ORF">DB769_09935</name>
    <name evidence="11" type="ORF">G3W61_02010</name>
    <name evidence="10" type="ORF">XP315_14830</name>
</gene>
<evidence type="ECO:0000259" key="6">
    <source>
        <dbReference type="PROSITE" id="PS50109"/>
    </source>
</evidence>
<keyword evidence="10" id="KW-0808">Transferase</keyword>
<feature type="domain" description="PAS" evidence="8">
    <location>
        <begin position="155"/>
        <end position="225"/>
    </location>
</feature>
<dbReference type="KEGG" id="xpe:BJD13_20735"/>
<dbReference type="EC" id="2.7.13.3" evidence="2"/>
<evidence type="ECO:0000256" key="3">
    <source>
        <dbReference type="ARBA" id="ARBA00022553"/>
    </source>
</evidence>
<dbReference type="AlphaFoldDB" id="A0A0G9CIC2"/>
<evidence type="ECO:0000259" key="9">
    <source>
        <dbReference type="PROSITE" id="PS50113"/>
    </source>
</evidence>
<dbReference type="CDD" id="cd16922">
    <property type="entry name" value="HATPase_EvgS-ArcB-TorS-like"/>
    <property type="match status" value="1"/>
</dbReference>
<dbReference type="EMBL" id="JZUY01000043">
    <property type="protein sequence ID" value="KLC04303.1"/>
    <property type="molecule type" value="Genomic_DNA"/>
</dbReference>
<dbReference type="PROSITE" id="PS50109">
    <property type="entry name" value="HIS_KIN"/>
    <property type="match status" value="1"/>
</dbReference>
<feature type="domain" description="Response regulatory" evidence="7">
    <location>
        <begin position="553"/>
        <end position="674"/>
    </location>
</feature>
<evidence type="ECO:0000256" key="5">
    <source>
        <dbReference type="PROSITE-ProRule" id="PRU00169"/>
    </source>
</evidence>
<evidence type="ECO:0000313" key="11">
    <source>
        <dbReference type="EMBL" id="NEL75038.1"/>
    </source>
</evidence>
<dbReference type="SMART" id="SM00091">
    <property type="entry name" value="PAS"/>
    <property type="match status" value="2"/>
</dbReference>
<name>A0A0G9CIC2_XANPE</name>
<dbReference type="PROSITE" id="PS50113">
    <property type="entry name" value="PAC"/>
    <property type="match status" value="1"/>
</dbReference>
<comment type="catalytic activity">
    <reaction evidence="1">
        <text>ATP + protein L-histidine = ADP + protein N-phospho-L-histidine.</text>
        <dbReference type="EC" id="2.7.13.3"/>
    </reaction>
</comment>
<sequence length="678" mass="75170">MVSDLSTPSSSPTLAAALPAAIAEPFLDPAMYHEIFHNIDAGFCVIDMVFDGEQAVDYVIRTTNGAFERYTGLSPNALNVSIRNLLPEHEQEWFDRYGHVARTGNRIHFEMQAKALKRWYSVDAFRVGQPEQARVAILFMDITERKRVERELAESEARFSALADGLPMPVWVLDAQGVVRFVNSAYGEFFGLDISSGTVSAWSELLHPDDLPTFQFELAASLQEQRGLRALVRARRHDGQWRWIEMTATPRYSADGRFIGLAGSSPDVTEQREIELAREQLLESERSARNEAESMARLKDEFLATLSHELRTPLTTILGWSELLLQRVEEGQPYYKGLSVIASSARAQKRLISDMLDLSSMLLGKVQLEVESLDLVEQVREALNTQELAAEGKDQVLELHVPPTPCLVLGDATRLQQVLWNLLSNAIKFTPAHGRIDVKIERDDGHLVVSVCDSGDGIAAEFLPHLFGRFRQADGTTTRQHGGLGLGLAIVQQLVEMHGGQVGATSGGRGKGATFTVRLPEHIPDQAKRPRRELRRRLMSEQIVEARALNGLRLLAVEDQPDMLDYLRRLLEEQGAEVVVAGSATDALALIDHRGHARFDVMLTDIGMPGMDGYGLIRTVRENLGLDATALPAVAVTALAREDDRKRALESGFQEHLAKPYSVAQLVTAVRAARQAVE</sequence>
<protein>
    <recommendedName>
        <fullName evidence="2">histidine kinase</fullName>
        <ecNumber evidence="2">2.7.13.3</ecNumber>
    </recommendedName>
</protein>
<dbReference type="InterPro" id="IPR001789">
    <property type="entry name" value="Sig_transdc_resp-reg_receiver"/>
</dbReference>
<dbReference type="GeneID" id="61776196"/>
<evidence type="ECO:0000313" key="13">
    <source>
        <dbReference type="Proteomes" id="UP000035369"/>
    </source>
</evidence>
<dbReference type="InterPro" id="IPR011006">
    <property type="entry name" value="CheY-like_superfamily"/>
</dbReference>
<dbReference type="Gene3D" id="3.30.565.10">
    <property type="entry name" value="Histidine kinase-like ATPase, C-terminal domain"/>
    <property type="match status" value="1"/>
</dbReference>
<dbReference type="Proteomes" id="UP000035369">
    <property type="component" value="Unassembled WGS sequence"/>
</dbReference>
<dbReference type="InterPro" id="IPR036890">
    <property type="entry name" value="HATPase_C_sf"/>
</dbReference>
<dbReference type="Pfam" id="PF08448">
    <property type="entry name" value="PAS_4"/>
    <property type="match status" value="1"/>
</dbReference>
<evidence type="ECO:0000259" key="8">
    <source>
        <dbReference type="PROSITE" id="PS50112"/>
    </source>
</evidence>
<keyword evidence="13" id="KW-1185">Reference proteome</keyword>
<dbReference type="NCBIfam" id="TIGR00229">
    <property type="entry name" value="sensory_box"/>
    <property type="match status" value="2"/>
</dbReference>
<dbReference type="GO" id="GO:0000155">
    <property type="term" value="F:phosphorelay sensor kinase activity"/>
    <property type="evidence" value="ECO:0007669"/>
    <property type="project" value="InterPro"/>
</dbReference>
<dbReference type="PANTHER" id="PTHR43547:SF2">
    <property type="entry name" value="HYBRID SIGNAL TRANSDUCTION HISTIDINE KINASE C"/>
    <property type="match status" value="1"/>
</dbReference>
<dbReference type="InterPro" id="IPR035965">
    <property type="entry name" value="PAS-like_dom_sf"/>
</dbReference>
<evidence type="ECO:0000256" key="4">
    <source>
        <dbReference type="ARBA" id="ARBA00023012"/>
    </source>
</evidence>
<comment type="caution">
    <text evidence="11">The sequence shown here is derived from an EMBL/GenBank/DDBJ whole genome shotgun (WGS) entry which is preliminary data.</text>
</comment>
<dbReference type="PRINTS" id="PR00344">
    <property type="entry name" value="BCTRLSENSOR"/>
</dbReference>
<dbReference type="InterPro" id="IPR000014">
    <property type="entry name" value="PAS"/>
</dbReference>
<dbReference type="CDD" id="cd00082">
    <property type="entry name" value="HisKA"/>
    <property type="match status" value="1"/>
</dbReference>
<dbReference type="SMART" id="SM00388">
    <property type="entry name" value="HisKA"/>
    <property type="match status" value="1"/>
</dbReference>
<evidence type="ECO:0000313" key="15">
    <source>
        <dbReference type="Proteomes" id="UP000471082"/>
    </source>
</evidence>
<reference evidence="11 15" key="3">
    <citation type="submission" date="2019-11" db="EMBL/GenBank/DDBJ databases">
        <title>Genome-resolved metagenomics to study the prevalence of co-infection and intraspecific heterogeneity among plant pathogen metapopulations.</title>
        <authorList>
            <person name="Newberry E."/>
            <person name="Bhandari R."/>
            <person name="Kemble J."/>
            <person name="Sikora E."/>
            <person name="Potnis N."/>
        </authorList>
    </citation>
    <scope>NUCLEOTIDE SEQUENCE [LARGE SCALE GENOMIC DNA]</scope>
    <source>
        <strain evidence="11">Xp_Tom_Tuscaloosa_18b</strain>
    </source>
</reference>
<dbReference type="SMART" id="SM00448">
    <property type="entry name" value="REC"/>
    <property type="match status" value="1"/>
</dbReference>
<dbReference type="InterPro" id="IPR003661">
    <property type="entry name" value="HisK_dim/P_dom"/>
</dbReference>
<dbReference type="InterPro" id="IPR013656">
    <property type="entry name" value="PAS_4"/>
</dbReference>
<dbReference type="InterPro" id="IPR036097">
    <property type="entry name" value="HisK_dim/P_sf"/>
</dbReference>
<keyword evidence="3 5" id="KW-0597">Phosphoprotein</keyword>
<dbReference type="EMBL" id="JAAGYU010000005">
    <property type="protein sequence ID" value="NEL75038.1"/>
    <property type="molecule type" value="Genomic_DNA"/>
</dbReference>
<dbReference type="SMART" id="SM00086">
    <property type="entry name" value="PAC"/>
    <property type="match status" value="1"/>
</dbReference>
<proteinExistence type="predicted"/>
<reference evidence="12 14" key="2">
    <citation type="submission" date="2018-02" db="EMBL/GenBank/DDBJ databases">
        <title>Characterization of Xanthomonas diversity in transplant houses and field plants.</title>
        <authorList>
            <person name="Abrahamian P."/>
            <person name="Timilsina S."/>
            <person name="Minsavage G.V."/>
            <person name="Goss E.M."/>
            <person name="Jones J.B."/>
            <person name="Vallad G.E."/>
        </authorList>
    </citation>
    <scope>NUCLEOTIDE SEQUENCE [LARGE SCALE GENOMIC DNA]</scope>
    <source>
        <strain evidence="12 14">GEV2132</strain>
    </source>
</reference>
<dbReference type="InterPro" id="IPR003594">
    <property type="entry name" value="HATPase_dom"/>
</dbReference>
<dbReference type="SMART" id="SM00387">
    <property type="entry name" value="HATPase_c"/>
    <property type="match status" value="1"/>
</dbReference>
<evidence type="ECO:0000313" key="10">
    <source>
        <dbReference type="EMBL" id="KLC04303.1"/>
    </source>
</evidence>
<accession>A0A0G9CIC2</accession>
<dbReference type="Pfam" id="PF02518">
    <property type="entry name" value="HATPase_c"/>
    <property type="match status" value="1"/>
</dbReference>
<dbReference type="Pfam" id="PF13188">
    <property type="entry name" value="PAS_8"/>
    <property type="match status" value="1"/>
</dbReference>
<keyword evidence="10" id="KW-0418">Kinase</keyword>
<reference evidence="10 13" key="1">
    <citation type="submission" date="2015-02" db="EMBL/GenBank/DDBJ databases">
        <title>Whole genome sequencing of multiple isolates of three species of pepper and tomato-infecting xanthomonads reveals genetic diversity in field strains and pinpoints effectors responsible for host specificity.</title>
        <authorList>
            <person name="Schwartz A."/>
            <person name="Dahlbeck D."/>
            <person name="Staskawicz B."/>
            <person name="Bart R."/>
            <person name="Potnis N."/>
            <person name="Minsavage G."/>
            <person name="Timilsina S."/>
            <person name="Goss E."/>
            <person name="Jones J."/>
            <person name="Vallad G."/>
            <person name="Barak J."/>
            <person name="Miller S."/>
            <person name="Ritchie D."/>
            <person name="Martins J.Jr."/>
            <person name="Patane J.S."/>
            <person name="Setubal J.C."/>
        </authorList>
    </citation>
    <scope>NUCLEOTIDE SEQUENCE [LARGE SCALE GENOMIC DNA]</scope>
    <source>
        <strain evidence="10 13">Xp3-15</strain>
    </source>
</reference>
<evidence type="ECO:0000313" key="14">
    <source>
        <dbReference type="Proteomes" id="UP000289372"/>
    </source>
</evidence>
<evidence type="ECO:0000256" key="1">
    <source>
        <dbReference type="ARBA" id="ARBA00000085"/>
    </source>
</evidence>
<dbReference type="Proteomes" id="UP000289372">
    <property type="component" value="Unassembled WGS sequence"/>
</dbReference>
<dbReference type="Gene3D" id="3.30.450.20">
    <property type="entry name" value="PAS domain"/>
    <property type="match status" value="2"/>
</dbReference>
<dbReference type="InterPro" id="IPR000700">
    <property type="entry name" value="PAS-assoc_C"/>
</dbReference>
<organism evidence="11 15">
    <name type="scientific">Xanthomonas perforans</name>
    <dbReference type="NCBI Taxonomy" id="442694"/>
    <lineage>
        <taxon>Bacteria</taxon>
        <taxon>Pseudomonadati</taxon>
        <taxon>Pseudomonadota</taxon>
        <taxon>Gammaproteobacteria</taxon>
        <taxon>Lysobacterales</taxon>
        <taxon>Lysobacteraceae</taxon>
        <taxon>Xanthomonas</taxon>
    </lineage>
</organism>
<dbReference type="PROSITE" id="PS50112">
    <property type="entry name" value="PAS"/>
    <property type="match status" value="1"/>
</dbReference>
<dbReference type="InterPro" id="IPR004358">
    <property type="entry name" value="Sig_transdc_His_kin-like_C"/>
</dbReference>
<dbReference type="SUPFAM" id="SSF52172">
    <property type="entry name" value="CheY-like"/>
    <property type="match status" value="1"/>
</dbReference>
<dbReference type="Gene3D" id="3.40.50.2300">
    <property type="match status" value="1"/>
</dbReference>
<evidence type="ECO:0000313" key="12">
    <source>
        <dbReference type="EMBL" id="RXD54174.1"/>
    </source>
</evidence>
<dbReference type="SUPFAM" id="SSF47384">
    <property type="entry name" value="Homodimeric domain of signal transducing histidine kinase"/>
    <property type="match status" value="1"/>
</dbReference>
<feature type="domain" description="Histidine kinase" evidence="6">
    <location>
        <begin position="305"/>
        <end position="523"/>
    </location>
</feature>
<feature type="domain" description="PAC" evidence="9">
    <location>
        <begin position="228"/>
        <end position="280"/>
    </location>
</feature>